<dbReference type="eggNOG" id="KOG1227">
    <property type="taxonomic scope" value="Eukaryota"/>
</dbReference>
<keyword evidence="5" id="KW-0819">tRNA processing</keyword>
<dbReference type="GO" id="GO:0031591">
    <property type="term" value="P:wybutosine biosynthetic process"/>
    <property type="evidence" value="ECO:0007669"/>
    <property type="project" value="TreeGrafter"/>
</dbReference>
<feature type="domain" description="SAM-dependent methyltransferase TRM5/TYW2-type" evidence="7">
    <location>
        <begin position="111"/>
        <end position="438"/>
    </location>
</feature>
<evidence type="ECO:0000313" key="9">
    <source>
        <dbReference type="Proteomes" id="UP000027135"/>
    </source>
</evidence>
<evidence type="ECO:0000256" key="2">
    <source>
        <dbReference type="ARBA" id="ARBA00012265"/>
    </source>
</evidence>
<dbReference type="EC" id="2.5.1.114" evidence="2"/>
<dbReference type="GO" id="GO:0102522">
    <property type="term" value="F:tRNA 4-demethylwyosine alpha-amino-alpha-carboxypropyltransferase activity"/>
    <property type="evidence" value="ECO:0007669"/>
    <property type="project" value="UniProtKB-EC"/>
</dbReference>
<dbReference type="OMA" id="EHSWVKH"/>
<dbReference type="PROSITE" id="PS51684">
    <property type="entry name" value="SAM_MT_TRM5_TYW2"/>
    <property type="match status" value="1"/>
</dbReference>
<dbReference type="SUPFAM" id="SSF53335">
    <property type="entry name" value="S-adenosyl-L-methionine-dependent methyltransferases"/>
    <property type="match status" value="1"/>
</dbReference>
<dbReference type="GO" id="GO:0005737">
    <property type="term" value="C:cytoplasm"/>
    <property type="evidence" value="ECO:0007669"/>
    <property type="project" value="TreeGrafter"/>
</dbReference>
<proteinExistence type="predicted"/>
<name>A0A067R2I7_ZOONE</name>
<dbReference type="AlphaFoldDB" id="A0A067R2I7"/>
<dbReference type="Pfam" id="PF02475">
    <property type="entry name" value="TRM5-TYW2_MTfase"/>
    <property type="match status" value="1"/>
</dbReference>
<accession>A0A067R2I7</accession>
<evidence type="ECO:0000259" key="7">
    <source>
        <dbReference type="PROSITE" id="PS51684"/>
    </source>
</evidence>
<comment type="catalytic activity">
    <reaction evidence="6">
        <text>4-demethylwyosine(37) in tRNA(Phe) + S-adenosyl-L-methionine = 4-demethyl-7-[(3S)-3-amino-3-carboxypropyl]wyosine(37) in tRNA(Phe) + S-methyl-5'-thioadenosine + H(+)</text>
        <dbReference type="Rhea" id="RHEA:36355"/>
        <dbReference type="Rhea" id="RHEA-COMP:10164"/>
        <dbReference type="Rhea" id="RHEA-COMP:10378"/>
        <dbReference type="ChEBI" id="CHEBI:15378"/>
        <dbReference type="ChEBI" id="CHEBI:17509"/>
        <dbReference type="ChEBI" id="CHEBI:59789"/>
        <dbReference type="ChEBI" id="CHEBI:64315"/>
        <dbReference type="ChEBI" id="CHEBI:73550"/>
        <dbReference type="EC" id="2.5.1.114"/>
    </reaction>
</comment>
<evidence type="ECO:0000256" key="5">
    <source>
        <dbReference type="ARBA" id="ARBA00022694"/>
    </source>
</evidence>
<dbReference type="OrthoDB" id="408788at2759"/>
<dbReference type="GO" id="GO:0008175">
    <property type="term" value="F:tRNA methyltransferase activity"/>
    <property type="evidence" value="ECO:0007669"/>
    <property type="project" value="TreeGrafter"/>
</dbReference>
<evidence type="ECO:0000256" key="1">
    <source>
        <dbReference type="ARBA" id="ARBA00004797"/>
    </source>
</evidence>
<dbReference type="InParanoid" id="A0A067R2I7"/>
<dbReference type="GO" id="GO:0030488">
    <property type="term" value="P:tRNA methylation"/>
    <property type="evidence" value="ECO:0007669"/>
    <property type="project" value="TreeGrafter"/>
</dbReference>
<comment type="pathway">
    <text evidence="1">tRNA modification; wybutosine-tRNA(Phe) biosynthesis.</text>
</comment>
<protein>
    <recommendedName>
        <fullName evidence="2">tRNA(Phe) (4-demethylwyosine(37)-C(7)) aminocarboxypropyltransferase</fullName>
        <ecNumber evidence="2">2.5.1.114</ecNumber>
    </recommendedName>
</protein>
<dbReference type="InterPro" id="IPR029063">
    <property type="entry name" value="SAM-dependent_MTases_sf"/>
</dbReference>
<organism evidence="8 9">
    <name type="scientific">Zootermopsis nevadensis</name>
    <name type="common">Dampwood termite</name>
    <dbReference type="NCBI Taxonomy" id="136037"/>
    <lineage>
        <taxon>Eukaryota</taxon>
        <taxon>Metazoa</taxon>
        <taxon>Ecdysozoa</taxon>
        <taxon>Arthropoda</taxon>
        <taxon>Hexapoda</taxon>
        <taxon>Insecta</taxon>
        <taxon>Pterygota</taxon>
        <taxon>Neoptera</taxon>
        <taxon>Polyneoptera</taxon>
        <taxon>Dictyoptera</taxon>
        <taxon>Blattodea</taxon>
        <taxon>Blattoidea</taxon>
        <taxon>Termitoidae</taxon>
        <taxon>Termopsidae</taxon>
        <taxon>Zootermopsis</taxon>
    </lineage>
</organism>
<evidence type="ECO:0000256" key="6">
    <source>
        <dbReference type="ARBA" id="ARBA00049400"/>
    </source>
</evidence>
<dbReference type="InterPro" id="IPR056744">
    <property type="entry name" value="TRM5/TYW2-like_N"/>
</dbReference>
<evidence type="ECO:0000313" key="8">
    <source>
        <dbReference type="EMBL" id="KDR11938.1"/>
    </source>
</evidence>
<reference evidence="8 9" key="1">
    <citation type="journal article" date="2014" name="Nat. Commun.">
        <title>Molecular traces of alternative social organization in a termite genome.</title>
        <authorList>
            <person name="Terrapon N."/>
            <person name="Li C."/>
            <person name="Robertson H.M."/>
            <person name="Ji L."/>
            <person name="Meng X."/>
            <person name="Booth W."/>
            <person name="Chen Z."/>
            <person name="Childers C.P."/>
            <person name="Glastad K.M."/>
            <person name="Gokhale K."/>
            <person name="Gowin J."/>
            <person name="Gronenberg W."/>
            <person name="Hermansen R.A."/>
            <person name="Hu H."/>
            <person name="Hunt B.G."/>
            <person name="Huylmans A.K."/>
            <person name="Khalil S.M."/>
            <person name="Mitchell R.D."/>
            <person name="Munoz-Torres M.C."/>
            <person name="Mustard J.A."/>
            <person name="Pan H."/>
            <person name="Reese J.T."/>
            <person name="Scharf M.E."/>
            <person name="Sun F."/>
            <person name="Vogel H."/>
            <person name="Xiao J."/>
            <person name="Yang W."/>
            <person name="Yang Z."/>
            <person name="Yang Z."/>
            <person name="Zhou J."/>
            <person name="Zhu J."/>
            <person name="Brent C.S."/>
            <person name="Elsik C.G."/>
            <person name="Goodisman M.A."/>
            <person name="Liberles D.A."/>
            <person name="Roe R.M."/>
            <person name="Vargo E.L."/>
            <person name="Vilcinskas A."/>
            <person name="Wang J."/>
            <person name="Bornberg-Bauer E."/>
            <person name="Korb J."/>
            <person name="Zhang G."/>
            <person name="Liebig J."/>
        </authorList>
    </citation>
    <scope>NUCLEOTIDE SEQUENCE [LARGE SCALE GENOMIC DNA]</scope>
    <source>
        <tissue evidence="8">Whole organism</tissue>
    </source>
</reference>
<dbReference type="PANTHER" id="PTHR23245:SF25">
    <property type="entry name" value="TRNA WYBUTOSINE-SYNTHESIZING PROTEIN 2 HOMOLOG"/>
    <property type="match status" value="1"/>
</dbReference>
<gene>
    <name evidence="8" type="ORF">L798_14120</name>
</gene>
<dbReference type="STRING" id="136037.A0A067R2I7"/>
<dbReference type="Pfam" id="PF25133">
    <property type="entry name" value="TYW2_N_2"/>
    <property type="match status" value="1"/>
</dbReference>
<keyword evidence="9" id="KW-1185">Reference proteome</keyword>
<dbReference type="EMBL" id="KK853056">
    <property type="protein sequence ID" value="KDR11938.1"/>
    <property type="molecule type" value="Genomic_DNA"/>
</dbReference>
<sequence length="448" mass="50829">MECLFAVVNAKRCQELRLELHNRQLLHPKLRSVKHCDEVGIPVKENATGDIDVQCLDDGSFVLNGIPFCIVQKKLYMPYPTVQRLMQVVEALMRSKGLWQENLVAEIPTSWEKYGDLLLFNSNKYFKNPAWCEAGPELWTNVCLVLNGNRVALKSHISPDGFRTPNVQLMWGESTWVDCVDNGIKYSWDVTKSMYSAGNASERHRVARFRCDGEVVVDMYAGIGYFTLPYLVHAGALLVHACEWNPDAVIALRKNLIQNDAGGRCIVHEGDNQKVQLCHIADRVNLGLLPSCEAGWQVACKFLKSSGGMLHIHGNIISGIHKTKIEAGLHNYDHETDKLALCMKCKCILLSAKPKKFLHESCKQSFGFDGVELFIEDSLISWKKVEWKVWALHVSHSICSILNGIHKVVWKVSVVHLHRIKSYAPHIDHLVLDLYCRPFVRCWKPHVL</sequence>
<dbReference type="InterPro" id="IPR056743">
    <property type="entry name" value="TRM5-TYW2-like_MTfase"/>
</dbReference>
<keyword evidence="3" id="KW-0808">Transferase</keyword>
<dbReference type="InterPro" id="IPR030382">
    <property type="entry name" value="MeTrfase_TRM5/TYW2"/>
</dbReference>
<dbReference type="Proteomes" id="UP000027135">
    <property type="component" value="Unassembled WGS sequence"/>
</dbReference>
<evidence type="ECO:0000256" key="3">
    <source>
        <dbReference type="ARBA" id="ARBA00022679"/>
    </source>
</evidence>
<evidence type="ECO:0000256" key="4">
    <source>
        <dbReference type="ARBA" id="ARBA00022691"/>
    </source>
</evidence>
<dbReference type="PANTHER" id="PTHR23245">
    <property type="entry name" value="TRNA METHYLTRANSFERASE"/>
    <property type="match status" value="1"/>
</dbReference>
<keyword evidence="4" id="KW-0949">S-adenosyl-L-methionine</keyword>
<dbReference type="Gene3D" id="3.40.50.150">
    <property type="entry name" value="Vaccinia Virus protein VP39"/>
    <property type="match status" value="1"/>
</dbReference>